<keyword evidence="1" id="KW-0732">Signal</keyword>
<evidence type="ECO:0000259" key="2">
    <source>
        <dbReference type="Pfam" id="PF06742"/>
    </source>
</evidence>
<dbReference type="InterPro" id="IPR037050">
    <property type="entry name" value="DUF1254_sf"/>
</dbReference>
<proteinExistence type="predicted"/>
<dbReference type="KEGG" id="ahel:Q31a_35520"/>
<evidence type="ECO:0000259" key="3">
    <source>
        <dbReference type="Pfam" id="PF06863"/>
    </source>
</evidence>
<feature type="chain" id="PRO_5022164282" description="Cell envelope protein" evidence="1">
    <location>
        <begin position="25"/>
        <end position="465"/>
    </location>
</feature>
<feature type="domain" description="DUF1214" evidence="2">
    <location>
        <begin position="338"/>
        <end position="449"/>
    </location>
</feature>
<feature type="domain" description="DUF1254" evidence="3">
    <location>
        <begin position="70"/>
        <end position="201"/>
    </location>
</feature>
<reference evidence="4 5" key="1">
    <citation type="submission" date="2019-02" db="EMBL/GenBank/DDBJ databases">
        <title>Deep-cultivation of Planctomycetes and their phenomic and genomic characterization uncovers novel biology.</title>
        <authorList>
            <person name="Wiegand S."/>
            <person name="Jogler M."/>
            <person name="Boedeker C."/>
            <person name="Pinto D."/>
            <person name="Vollmers J."/>
            <person name="Rivas-Marin E."/>
            <person name="Kohn T."/>
            <person name="Peeters S.H."/>
            <person name="Heuer A."/>
            <person name="Rast P."/>
            <person name="Oberbeckmann S."/>
            <person name="Bunk B."/>
            <person name="Jeske O."/>
            <person name="Meyerdierks A."/>
            <person name="Storesund J.E."/>
            <person name="Kallscheuer N."/>
            <person name="Luecker S."/>
            <person name="Lage O.M."/>
            <person name="Pohl T."/>
            <person name="Merkel B.J."/>
            <person name="Hornburger P."/>
            <person name="Mueller R.-W."/>
            <person name="Bruemmer F."/>
            <person name="Labrenz M."/>
            <person name="Spormann A.M."/>
            <person name="Op den Camp H."/>
            <person name="Overmann J."/>
            <person name="Amann R."/>
            <person name="Jetten M.S.M."/>
            <person name="Mascher T."/>
            <person name="Medema M.H."/>
            <person name="Devos D.P."/>
            <person name="Kaster A.-K."/>
            <person name="Ovreas L."/>
            <person name="Rohde M."/>
            <person name="Galperin M.Y."/>
            <person name="Jogler C."/>
        </authorList>
    </citation>
    <scope>NUCLEOTIDE SEQUENCE [LARGE SCALE GENOMIC DNA]</scope>
    <source>
        <strain evidence="4 5">Q31a</strain>
    </source>
</reference>
<dbReference type="Pfam" id="PF06742">
    <property type="entry name" value="DUF1214"/>
    <property type="match status" value="1"/>
</dbReference>
<dbReference type="OrthoDB" id="40820at2"/>
<gene>
    <name evidence="4" type="ORF">Q31a_35520</name>
</gene>
<sequence length="465" mass="51987" precursor="true">MKFQFAIHLIMLALTAGLCPGGQAAELTPDEARVIAKEAYTYGYPLVDSYRIQYAYFVNQHDASFKAPWNHLKNIPNVYTPADTAIQTPNSDTPYSWAGLDLRAEPIVISVPEIEKNRYYSIQFIDAYTFNFAYAGSRTTGNDAGSILVAGPSWKGETPDGFKKVIQSETDFILAAFRTQLFNPADIDNVKRIQSQYKVQPLSQFLGNPAPPAAATVQWIQPLTTEEQKTSLEFFNIVNFVLGYCPVNPAEVELRQRFAKIGVEAGKTFDPTTLSPEMKAAIEQGRADAWKDFAADAKKLQEGQITSGDVFGTRKYMNGNYLGRWLATIGIYGNSKQEAIYPVYQVDSTGRKLEGVNRYTLTFEPGQYPPVKAFWSLTMYELPASLLVANPINRYLINSPMLPQLKKNADGGVTIYVQNESPGKELETNWLPAPKGPFAMYMRLYWPTQSALDGSWKAPKLEHLK</sequence>
<dbReference type="Gene3D" id="2.60.120.600">
    <property type="entry name" value="Domain of unknown function DUF1214, C-terminal domain"/>
    <property type="match status" value="1"/>
</dbReference>
<evidence type="ECO:0008006" key="6">
    <source>
        <dbReference type="Google" id="ProtNLM"/>
    </source>
</evidence>
<evidence type="ECO:0000256" key="1">
    <source>
        <dbReference type="SAM" id="SignalP"/>
    </source>
</evidence>
<dbReference type="Proteomes" id="UP000318017">
    <property type="component" value="Chromosome"/>
</dbReference>
<protein>
    <recommendedName>
        <fullName evidence="6">Cell envelope protein</fullName>
    </recommendedName>
</protein>
<accession>A0A518G9I1</accession>
<dbReference type="PANTHER" id="PTHR36509">
    <property type="entry name" value="BLL3101 PROTEIN"/>
    <property type="match status" value="1"/>
</dbReference>
<dbReference type="InterPro" id="IPR010621">
    <property type="entry name" value="DUF1214"/>
</dbReference>
<dbReference type="PANTHER" id="PTHR36509:SF2">
    <property type="entry name" value="BLL3101 PROTEIN"/>
    <property type="match status" value="1"/>
</dbReference>
<dbReference type="InterPro" id="IPR037049">
    <property type="entry name" value="DUF1214_C_sf"/>
</dbReference>
<dbReference type="Pfam" id="PF06863">
    <property type="entry name" value="DUF1254"/>
    <property type="match status" value="1"/>
</dbReference>
<organism evidence="4 5">
    <name type="scientific">Aureliella helgolandensis</name>
    <dbReference type="NCBI Taxonomy" id="2527968"/>
    <lineage>
        <taxon>Bacteria</taxon>
        <taxon>Pseudomonadati</taxon>
        <taxon>Planctomycetota</taxon>
        <taxon>Planctomycetia</taxon>
        <taxon>Pirellulales</taxon>
        <taxon>Pirellulaceae</taxon>
        <taxon>Aureliella</taxon>
    </lineage>
</organism>
<dbReference type="InterPro" id="IPR010679">
    <property type="entry name" value="DUF1254"/>
</dbReference>
<dbReference type="Gene3D" id="1.10.3360.10">
    <property type="entry name" value="VPA0735-like domain"/>
    <property type="match status" value="1"/>
</dbReference>
<dbReference type="AlphaFoldDB" id="A0A518G9I1"/>
<evidence type="ECO:0000313" key="4">
    <source>
        <dbReference type="EMBL" id="QDV25229.1"/>
    </source>
</evidence>
<dbReference type="EMBL" id="CP036298">
    <property type="protein sequence ID" value="QDV25229.1"/>
    <property type="molecule type" value="Genomic_DNA"/>
</dbReference>
<keyword evidence="5" id="KW-1185">Reference proteome</keyword>
<feature type="signal peptide" evidence="1">
    <location>
        <begin position="1"/>
        <end position="24"/>
    </location>
</feature>
<dbReference type="SUPFAM" id="SSF160935">
    <property type="entry name" value="VPA0735-like"/>
    <property type="match status" value="1"/>
</dbReference>
<dbReference type="RefSeq" id="WP_145080027.1">
    <property type="nucleotide sequence ID" value="NZ_CP036298.1"/>
</dbReference>
<evidence type="ECO:0000313" key="5">
    <source>
        <dbReference type="Proteomes" id="UP000318017"/>
    </source>
</evidence>
<dbReference type="Gene3D" id="2.60.40.1610">
    <property type="entry name" value="Domain of unknown function DUF1254"/>
    <property type="match status" value="1"/>
</dbReference>
<name>A0A518G9I1_9BACT</name>